<evidence type="ECO:0000313" key="1">
    <source>
        <dbReference type="EMBL" id="MBB4249174.1"/>
    </source>
</evidence>
<accession>A0A840G417</accession>
<name>A0A840G417_RHOTE</name>
<organism evidence="1 2">
    <name type="scientific">Rhodocyclus tenuis</name>
    <name type="common">Rhodospirillum tenue</name>
    <dbReference type="NCBI Taxonomy" id="1066"/>
    <lineage>
        <taxon>Bacteria</taxon>
        <taxon>Pseudomonadati</taxon>
        <taxon>Pseudomonadota</taxon>
        <taxon>Betaproteobacteria</taxon>
        <taxon>Rhodocyclales</taxon>
        <taxon>Rhodocyclaceae</taxon>
        <taxon>Rhodocyclus</taxon>
    </lineage>
</organism>
<gene>
    <name evidence="1" type="ORF">GGD90_003579</name>
</gene>
<dbReference type="EMBL" id="JACIGE010000022">
    <property type="protein sequence ID" value="MBB4249174.1"/>
    <property type="molecule type" value="Genomic_DNA"/>
</dbReference>
<keyword evidence="2" id="KW-1185">Reference proteome</keyword>
<protein>
    <submittedName>
        <fullName evidence="1">Uncharacterized protein</fullName>
    </submittedName>
</protein>
<dbReference type="Proteomes" id="UP000587070">
    <property type="component" value="Unassembled WGS sequence"/>
</dbReference>
<sequence length="41" mass="4522">MASSKPPPPRDPLLVAILKLLPEPVRERFCYVALGFGLMVV</sequence>
<proteinExistence type="predicted"/>
<dbReference type="AlphaFoldDB" id="A0A840G417"/>
<comment type="caution">
    <text evidence="1">The sequence shown here is derived from an EMBL/GenBank/DDBJ whole genome shotgun (WGS) entry which is preliminary data.</text>
</comment>
<evidence type="ECO:0000313" key="2">
    <source>
        <dbReference type="Proteomes" id="UP000587070"/>
    </source>
</evidence>
<reference evidence="1 2" key="1">
    <citation type="submission" date="2020-08" db="EMBL/GenBank/DDBJ databases">
        <title>Genome sequencing of Purple Non-Sulfur Bacteria from various extreme environments.</title>
        <authorList>
            <person name="Mayer M."/>
        </authorList>
    </citation>
    <scope>NUCLEOTIDE SEQUENCE [LARGE SCALE GENOMIC DNA]</scope>
    <source>
        <strain evidence="1 2">2761</strain>
    </source>
</reference>